<name>A0A173GEG6_9CAUD</name>
<organism evidence="1 2">
    <name type="scientific">Erwinia phage vB_EamM_RAY</name>
    <dbReference type="NCBI Taxonomy" id="1815987"/>
    <lineage>
        <taxon>Viruses</taxon>
        <taxon>Duplodnaviria</taxon>
        <taxon>Heunggongvirae</taxon>
        <taxon>Uroviricota</taxon>
        <taxon>Caudoviricetes</taxon>
        <taxon>Chimalliviridae</taxon>
        <taxon>Agricanvirus</taxon>
        <taxon>Agricanvirus ray</taxon>
    </lineage>
</organism>
<dbReference type="Proteomes" id="UP000222079">
    <property type="component" value="Segment"/>
</dbReference>
<proteinExistence type="predicted"/>
<protein>
    <submittedName>
        <fullName evidence="1">Uncharacterized protein</fullName>
    </submittedName>
</protein>
<keyword evidence="2" id="KW-1185">Reference proteome</keyword>
<gene>
    <name evidence="1" type="ORF">RAY_247</name>
</gene>
<reference evidence="1 2" key="1">
    <citation type="submission" date="2016-03" db="EMBL/GenBank/DDBJ databases">
        <authorList>
            <person name="Sharma R."/>
            <person name="Esplin I.N.D."/>
            <person name="Berg J.A."/>
            <person name="Jensen G.L."/>
            <person name="Keele B.R."/>
            <person name="Ward M.E.H."/>
            <person name="Breakwell D.P."/>
            <person name="Hope S."/>
            <person name="Grose J.H."/>
        </authorList>
    </citation>
    <scope>NUCLEOTIDE SEQUENCE [LARGE SCALE GENOMIC DNA]</scope>
</reference>
<accession>A0A173GEG6</accession>
<evidence type="ECO:0000313" key="1">
    <source>
        <dbReference type="EMBL" id="ANH52027.1"/>
    </source>
</evidence>
<sequence length="43" mass="5025">MMHQDLTKAVILKQLIGRVFDFVADSHMRKYLYLFKPILSLGS</sequence>
<dbReference type="EMBL" id="KU886224">
    <property type="protein sequence ID" value="ANH52027.1"/>
    <property type="molecule type" value="Genomic_DNA"/>
</dbReference>
<evidence type="ECO:0000313" key="2">
    <source>
        <dbReference type="Proteomes" id="UP000222079"/>
    </source>
</evidence>